<dbReference type="Proteomes" id="UP000746690">
    <property type="component" value="Unassembled WGS sequence"/>
</dbReference>
<evidence type="ECO:0000313" key="2">
    <source>
        <dbReference type="EMBL" id="NMH85915.1"/>
    </source>
</evidence>
<dbReference type="Gene3D" id="2.60.120.10">
    <property type="entry name" value="Jelly Rolls"/>
    <property type="match status" value="1"/>
</dbReference>
<reference evidence="2 3" key="1">
    <citation type="submission" date="2020-04" db="EMBL/GenBank/DDBJ databases">
        <title>A Flavivirga sp. nov.</title>
        <authorList>
            <person name="Sun X."/>
        </authorList>
    </citation>
    <scope>NUCLEOTIDE SEQUENCE [LARGE SCALE GENOMIC DNA]</scope>
    <source>
        <strain evidence="2 3">Y03</strain>
    </source>
</reference>
<proteinExistence type="predicted"/>
<dbReference type="Pfam" id="PF00027">
    <property type="entry name" value="cNMP_binding"/>
    <property type="match status" value="1"/>
</dbReference>
<feature type="domain" description="Cyclic nucleotide-binding" evidence="1">
    <location>
        <begin position="32"/>
        <end position="117"/>
    </location>
</feature>
<dbReference type="SUPFAM" id="SSF51206">
    <property type="entry name" value="cAMP-binding domain-like"/>
    <property type="match status" value="1"/>
</dbReference>
<gene>
    <name evidence="2" type="ORF">HHX25_00205</name>
</gene>
<dbReference type="RefSeq" id="WP_169668854.1">
    <property type="nucleotide sequence ID" value="NZ_JABBHF010000001.1"/>
</dbReference>
<dbReference type="InterPro" id="IPR014710">
    <property type="entry name" value="RmlC-like_jellyroll"/>
</dbReference>
<dbReference type="EMBL" id="JABBHF010000001">
    <property type="protein sequence ID" value="NMH85915.1"/>
    <property type="molecule type" value="Genomic_DNA"/>
</dbReference>
<organism evidence="2 3">
    <name type="scientific">Flavivirga algicola</name>
    <dbReference type="NCBI Taxonomy" id="2729136"/>
    <lineage>
        <taxon>Bacteria</taxon>
        <taxon>Pseudomonadati</taxon>
        <taxon>Bacteroidota</taxon>
        <taxon>Flavobacteriia</taxon>
        <taxon>Flavobacteriales</taxon>
        <taxon>Flavobacteriaceae</taxon>
        <taxon>Flavivirga</taxon>
    </lineage>
</organism>
<comment type="caution">
    <text evidence="2">The sequence shown here is derived from an EMBL/GenBank/DDBJ whole genome shotgun (WGS) entry which is preliminary data.</text>
</comment>
<protein>
    <submittedName>
        <fullName evidence="2">Crp/Fnr family transcriptional regulator</fullName>
    </submittedName>
</protein>
<evidence type="ECO:0000313" key="3">
    <source>
        <dbReference type="Proteomes" id="UP000746690"/>
    </source>
</evidence>
<dbReference type="InterPro" id="IPR018490">
    <property type="entry name" value="cNMP-bd_dom_sf"/>
</dbReference>
<name>A0ABX1RU93_9FLAO</name>
<evidence type="ECO:0000259" key="1">
    <source>
        <dbReference type="Pfam" id="PF00027"/>
    </source>
</evidence>
<sequence>MSVHSSFLKILSSIGSFSKEEQQLLKQELQLKELKKDDILLNEGDICSSACFVVSGSFYQYYTDTDLNIHIIDLSVENDWALNHKSFSSRQPSKHIIQAFEDSIIYKLSIESAHKLIGKSQTFLQLMRILEESTTRVSFFDNNYTPDEKYAYILENKPELLQTFPQKLIASYLKITPETLSRVRKRLG</sequence>
<dbReference type="InterPro" id="IPR000595">
    <property type="entry name" value="cNMP-bd_dom"/>
</dbReference>
<keyword evidence="3" id="KW-1185">Reference proteome</keyword>
<accession>A0ABX1RU93</accession>